<dbReference type="Pfam" id="PF11957">
    <property type="entry name" value="efThoc1"/>
    <property type="match status" value="1"/>
</dbReference>
<dbReference type="InterPro" id="IPR021861">
    <property type="entry name" value="THO_THOC1"/>
</dbReference>
<dbReference type="Gene3D" id="1.10.533.10">
    <property type="entry name" value="Death Domain, Fas"/>
    <property type="match status" value="1"/>
</dbReference>
<organism evidence="2 3">
    <name type="scientific">Dimorphilus gyrociliatus</name>
    <dbReference type="NCBI Taxonomy" id="2664684"/>
    <lineage>
        <taxon>Eukaryota</taxon>
        <taxon>Metazoa</taxon>
        <taxon>Spiralia</taxon>
        <taxon>Lophotrochozoa</taxon>
        <taxon>Annelida</taxon>
        <taxon>Polychaeta</taxon>
        <taxon>Polychaeta incertae sedis</taxon>
        <taxon>Dinophilidae</taxon>
        <taxon>Dimorphilus</taxon>
    </lineage>
</organism>
<accession>A0A7I8W491</accession>
<feature type="domain" description="Death" evidence="1">
    <location>
        <begin position="569"/>
        <end position="645"/>
    </location>
</feature>
<dbReference type="GO" id="GO:0000445">
    <property type="term" value="C:THO complex part of transcription export complex"/>
    <property type="evidence" value="ECO:0007669"/>
    <property type="project" value="TreeGrafter"/>
</dbReference>
<dbReference type="Proteomes" id="UP000549394">
    <property type="component" value="Unassembled WGS sequence"/>
</dbReference>
<dbReference type="GO" id="GO:0006406">
    <property type="term" value="P:mRNA export from nucleus"/>
    <property type="evidence" value="ECO:0007669"/>
    <property type="project" value="TreeGrafter"/>
</dbReference>
<keyword evidence="3" id="KW-1185">Reference proteome</keyword>
<dbReference type="PANTHER" id="PTHR13265">
    <property type="entry name" value="THO COMPLEX SUBUNIT 1"/>
    <property type="match status" value="1"/>
</dbReference>
<dbReference type="InterPro" id="IPR011029">
    <property type="entry name" value="DEATH-like_dom_sf"/>
</dbReference>
<dbReference type="Pfam" id="PF00531">
    <property type="entry name" value="Death"/>
    <property type="match status" value="1"/>
</dbReference>
<evidence type="ECO:0000313" key="3">
    <source>
        <dbReference type="Proteomes" id="UP000549394"/>
    </source>
</evidence>
<protein>
    <submittedName>
        <fullName evidence="2">DgyrCDS10089</fullName>
    </submittedName>
</protein>
<sequence length="654" mass="75939">MAATEVFNFKNLQTSFSAAVKLTIKQQDFQIIRKDYEKYKISDADKKMAMDFALRDSMKELLFEKTNSETLTSLLNLCVECVSLDLCTTPTPFIVLSDVFDTLRLKDCEEIFLFVESKVGTWKMAPFFSAGRNYLLRMCNDLLRRLSRSQNTVFCGRIQLFLARLFPLDERSGLNLTGLFNLENLTKFTTNSEQYNKSREQMELTEKERHENMDVEEGEMENDEHLTIPVDYNLYNKFWSLQDFFRRPNSCLDKIQWNKFLDYAKTTLSCFESYKLDDTKTSKRQEEAFQSYFAKYLTSEKLLDLQLSDGTFRRYVLVQFLVLFQYLTADVKFKSKDTLMDSQMNSIRDNTKKVYQLLRETPPDGEAFASTIKHLIEREHLWNEWKNGNCQSFSTAFDESNIKIRQQRIRKRSVGEDMKVNKRMKMGNAELTRLWNLQPDNMAACVSSERNFNPTLLEFFEEAIEQADPENQIDREYHHVTKPTFQWRALRLLGQNSGTLFPSSNPQKIQPLDVFLEETAKNVVKKTQPVVSEEVKTEVIEEVESLKDDHVGDLGDDKGGENSGDIELSRELILAIAHDLGSEWKQLAVELGVSDAEIAEEGEEKEAFEYAEEMILKWMENEDDKATASALESELRELGMTVIADKHFPPKNDT</sequence>
<evidence type="ECO:0000259" key="1">
    <source>
        <dbReference type="PROSITE" id="PS50017"/>
    </source>
</evidence>
<dbReference type="PROSITE" id="PS50017">
    <property type="entry name" value="DEATH_DOMAIN"/>
    <property type="match status" value="1"/>
</dbReference>
<dbReference type="OrthoDB" id="10257415at2759"/>
<dbReference type="InterPro" id="IPR000488">
    <property type="entry name" value="Death_dom"/>
</dbReference>
<reference evidence="2 3" key="1">
    <citation type="submission" date="2020-08" db="EMBL/GenBank/DDBJ databases">
        <authorList>
            <person name="Hejnol A."/>
        </authorList>
    </citation>
    <scope>NUCLEOTIDE SEQUENCE [LARGE SCALE GENOMIC DNA]</scope>
</reference>
<gene>
    <name evidence="2" type="ORF">DGYR_LOCUS9523</name>
</gene>
<proteinExistence type="predicted"/>
<name>A0A7I8W491_9ANNE</name>
<dbReference type="AlphaFoldDB" id="A0A7I8W491"/>
<dbReference type="EMBL" id="CAJFCJ010000014">
    <property type="protein sequence ID" value="CAD5121591.1"/>
    <property type="molecule type" value="Genomic_DNA"/>
</dbReference>
<dbReference type="PANTHER" id="PTHR13265:SF0">
    <property type="entry name" value="HPR1"/>
    <property type="match status" value="1"/>
</dbReference>
<dbReference type="GO" id="GO:0007165">
    <property type="term" value="P:signal transduction"/>
    <property type="evidence" value="ECO:0007669"/>
    <property type="project" value="InterPro"/>
</dbReference>
<comment type="caution">
    <text evidence="2">The sequence shown here is derived from an EMBL/GenBank/DDBJ whole genome shotgun (WGS) entry which is preliminary data.</text>
</comment>
<evidence type="ECO:0000313" key="2">
    <source>
        <dbReference type="EMBL" id="CAD5121591.1"/>
    </source>
</evidence>
<dbReference type="CDD" id="cd01670">
    <property type="entry name" value="Death"/>
    <property type="match status" value="1"/>
</dbReference>
<dbReference type="SUPFAM" id="SSF47986">
    <property type="entry name" value="DEATH domain"/>
    <property type="match status" value="1"/>
</dbReference>